<evidence type="ECO:0000313" key="2">
    <source>
        <dbReference type="EMBL" id="MBX59055.1"/>
    </source>
</evidence>
<organism evidence="2">
    <name type="scientific">Rhizophora mucronata</name>
    <name type="common">Asiatic mangrove</name>
    <dbReference type="NCBI Taxonomy" id="61149"/>
    <lineage>
        <taxon>Eukaryota</taxon>
        <taxon>Viridiplantae</taxon>
        <taxon>Streptophyta</taxon>
        <taxon>Embryophyta</taxon>
        <taxon>Tracheophyta</taxon>
        <taxon>Spermatophyta</taxon>
        <taxon>Magnoliopsida</taxon>
        <taxon>eudicotyledons</taxon>
        <taxon>Gunneridae</taxon>
        <taxon>Pentapetalae</taxon>
        <taxon>rosids</taxon>
        <taxon>fabids</taxon>
        <taxon>Malpighiales</taxon>
        <taxon>Rhizophoraceae</taxon>
        <taxon>Rhizophora</taxon>
    </lineage>
</organism>
<keyword evidence="1" id="KW-1133">Transmembrane helix</keyword>
<sequence>MGNNEFWIIFNLNLLTGISLVIQQIIFFKLVIKETRSVILTDI</sequence>
<dbReference type="EMBL" id="GGEC01078571">
    <property type="protein sequence ID" value="MBX59055.1"/>
    <property type="molecule type" value="Transcribed_RNA"/>
</dbReference>
<protein>
    <submittedName>
        <fullName evidence="2">Uncharacterized protein</fullName>
    </submittedName>
</protein>
<proteinExistence type="predicted"/>
<dbReference type="AlphaFoldDB" id="A0A2P2PWH3"/>
<accession>A0A2P2PWH3</accession>
<keyword evidence="1" id="KW-0812">Transmembrane</keyword>
<name>A0A2P2PWH3_RHIMU</name>
<feature type="transmembrane region" description="Helical" evidence="1">
    <location>
        <begin position="6"/>
        <end position="28"/>
    </location>
</feature>
<evidence type="ECO:0000256" key="1">
    <source>
        <dbReference type="SAM" id="Phobius"/>
    </source>
</evidence>
<reference evidence="2" key="1">
    <citation type="submission" date="2018-02" db="EMBL/GenBank/DDBJ databases">
        <title>Rhizophora mucronata_Transcriptome.</title>
        <authorList>
            <person name="Meera S.P."/>
            <person name="Sreeshan A."/>
            <person name="Augustine A."/>
        </authorList>
    </citation>
    <scope>NUCLEOTIDE SEQUENCE</scope>
    <source>
        <tissue evidence="2">Leaf</tissue>
    </source>
</reference>
<keyword evidence="1" id="KW-0472">Membrane</keyword>